<evidence type="ECO:0000313" key="2">
    <source>
        <dbReference type="Proteomes" id="UP001497602"/>
    </source>
</evidence>
<protein>
    <submittedName>
        <fullName evidence="1">Uncharacterized protein</fullName>
    </submittedName>
</protein>
<sequence>MDEKTKKQIELHTAGATVTHISPFSKLNSYKNEKPINKEFITQWVKPFYFELNNQSEEWIEKMIKIKPALTDQIILKNLGDFNWRTRSTGSYFASIKQAYHLEEIIGTHLLKSEVCYAGTEYAKTIAFFNTDKSAGYLNEYLRYYLKRPELYFDQESVMLALKYLDEINGSDHVSEHLKEWRNLWNWRNNYTYRNLQNLKKTFPEKSQEIELQLSKIATINNSIDTSFLKKQIYALKKITES</sequence>
<organism evidence="1 2">
    <name type="scientific">Tenacibaculum vairaonense</name>
    <dbReference type="NCBI Taxonomy" id="3137860"/>
    <lineage>
        <taxon>Bacteria</taxon>
        <taxon>Pseudomonadati</taxon>
        <taxon>Bacteroidota</taxon>
        <taxon>Flavobacteriia</taxon>
        <taxon>Flavobacteriales</taxon>
        <taxon>Flavobacteriaceae</taxon>
        <taxon>Tenacibaculum</taxon>
    </lineage>
</organism>
<reference evidence="1 2" key="1">
    <citation type="submission" date="2024-05" db="EMBL/GenBank/DDBJ databases">
        <authorList>
            <person name="Duchaud E."/>
        </authorList>
    </citation>
    <scope>NUCLEOTIDE SEQUENCE [LARGE SCALE GENOMIC DNA]</scope>
    <source>
        <strain evidence="1">Ena-SAMPLE-TAB-13-05-2024-13:56:06:370-140305</strain>
    </source>
</reference>
<proteinExistence type="predicted"/>
<name>A0ABM9PH13_9FLAO</name>
<gene>
    <name evidence="1" type="ORF">T190115A13A_110020</name>
</gene>
<dbReference type="RefSeq" id="WP_348736590.1">
    <property type="nucleotide sequence ID" value="NZ_CAXJRC010000002.1"/>
</dbReference>
<evidence type="ECO:0000313" key="1">
    <source>
        <dbReference type="EMBL" id="CAL2104884.1"/>
    </source>
</evidence>
<dbReference type="Proteomes" id="UP001497602">
    <property type="component" value="Unassembled WGS sequence"/>
</dbReference>
<dbReference type="Pfam" id="PF19463">
    <property type="entry name" value="DUF6000"/>
    <property type="match status" value="1"/>
</dbReference>
<accession>A0ABM9PH13</accession>
<dbReference type="EMBL" id="CAXJRC010000002">
    <property type="protein sequence ID" value="CAL2104884.1"/>
    <property type="molecule type" value="Genomic_DNA"/>
</dbReference>
<keyword evidence="2" id="KW-1185">Reference proteome</keyword>
<comment type="caution">
    <text evidence="1">The sequence shown here is derived from an EMBL/GenBank/DDBJ whole genome shotgun (WGS) entry which is preliminary data.</text>
</comment>
<dbReference type="InterPro" id="IPR046042">
    <property type="entry name" value="DUF6000"/>
</dbReference>